<keyword evidence="5" id="KW-1185">Reference proteome</keyword>
<dbReference type="Gene3D" id="3.30.530.20">
    <property type="match status" value="1"/>
</dbReference>
<organism evidence="4 5">
    <name type="scientific">Amycolatopsis marina</name>
    <dbReference type="NCBI Taxonomy" id="490629"/>
    <lineage>
        <taxon>Bacteria</taxon>
        <taxon>Bacillati</taxon>
        <taxon>Actinomycetota</taxon>
        <taxon>Actinomycetes</taxon>
        <taxon>Pseudonocardiales</taxon>
        <taxon>Pseudonocardiaceae</taxon>
        <taxon>Amycolatopsis</taxon>
    </lineage>
</organism>
<dbReference type="SUPFAM" id="SSF55961">
    <property type="entry name" value="Bet v1-like"/>
    <property type="match status" value="1"/>
</dbReference>
<dbReference type="Pfam" id="PF08327">
    <property type="entry name" value="AHSA1"/>
    <property type="match status" value="1"/>
</dbReference>
<dbReference type="Proteomes" id="UP000243799">
    <property type="component" value="Unassembled WGS sequence"/>
</dbReference>
<evidence type="ECO:0000313" key="5">
    <source>
        <dbReference type="Proteomes" id="UP000243799"/>
    </source>
</evidence>
<evidence type="ECO:0000256" key="1">
    <source>
        <dbReference type="ARBA" id="ARBA00006817"/>
    </source>
</evidence>
<sequence>MNSPQPTGMDDAPDLRDRRGTLGVDGSGEWQIRFERHLSHAPERAWQALTDPAQQASWLPGVTIEPIVGGAVVFDFGEEGTATGEVRVVEAERCLEHTWLWPGEPESVVRWELSAEGTGTLLTLSHRPVRRDPAVDYSTGWHAMLDALHVHLDGGDPAELEVDFERLSELYRAGSEFR</sequence>
<proteinExistence type="inferred from homology"/>
<dbReference type="AlphaFoldDB" id="A0A1I1BLJ7"/>
<evidence type="ECO:0000313" key="4">
    <source>
        <dbReference type="EMBL" id="SFB50486.1"/>
    </source>
</evidence>
<dbReference type="CDD" id="cd08899">
    <property type="entry name" value="SRPBCC_CalC_Aha1-like_6"/>
    <property type="match status" value="1"/>
</dbReference>
<evidence type="ECO:0000259" key="3">
    <source>
        <dbReference type="Pfam" id="PF08327"/>
    </source>
</evidence>
<dbReference type="STRING" id="490629.SAMN05216266_114191"/>
<dbReference type="InterPro" id="IPR023393">
    <property type="entry name" value="START-like_dom_sf"/>
</dbReference>
<gene>
    <name evidence="4" type="ORF">SAMN05216266_114191</name>
</gene>
<accession>A0A1I1BLJ7</accession>
<evidence type="ECO:0000256" key="2">
    <source>
        <dbReference type="SAM" id="MobiDB-lite"/>
    </source>
</evidence>
<dbReference type="RefSeq" id="WP_218160407.1">
    <property type="nucleotide sequence ID" value="NZ_FOKG01000014.1"/>
</dbReference>
<dbReference type="EMBL" id="FOKG01000014">
    <property type="protein sequence ID" value="SFB50486.1"/>
    <property type="molecule type" value="Genomic_DNA"/>
</dbReference>
<feature type="region of interest" description="Disordered" evidence="2">
    <location>
        <begin position="1"/>
        <end position="24"/>
    </location>
</feature>
<reference evidence="5" key="1">
    <citation type="submission" date="2016-10" db="EMBL/GenBank/DDBJ databases">
        <authorList>
            <person name="Varghese N."/>
            <person name="Submissions S."/>
        </authorList>
    </citation>
    <scope>NUCLEOTIDE SEQUENCE [LARGE SCALE GENOMIC DNA]</scope>
    <source>
        <strain evidence="5">CGMCC 4.3568</strain>
    </source>
</reference>
<feature type="domain" description="Activator of Hsp90 ATPase homologue 1/2-like C-terminal" evidence="3">
    <location>
        <begin position="41"/>
        <end position="152"/>
    </location>
</feature>
<comment type="similarity">
    <text evidence="1">Belongs to the AHA1 family.</text>
</comment>
<protein>
    <submittedName>
        <fullName evidence="4">Uncharacterized conserved protein YndB, AHSA1/START domain</fullName>
    </submittedName>
</protein>
<name>A0A1I1BLJ7_9PSEU</name>
<dbReference type="InterPro" id="IPR013538">
    <property type="entry name" value="ASHA1/2-like_C"/>
</dbReference>